<dbReference type="EMBL" id="BLBS01000057">
    <property type="protein sequence ID" value="GET93796.1"/>
    <property type="molecule type" value="Genomic_DNA"/>
</dbReference>
<reference evidence="1" key="1">
    <citation type="submission" date="2019-11" db="EMBL/GenBank/DDBJ databases">
        <title>Leishmania tarentolae CDS.</title>
        <authorList>
            <person name="Goto Y."/>
            <person name="Yamagishi J."/>
        </authorList>
    </citation>
    <scope>NUCLEOTIDE SEQUENCE [LARGE SCALE GENOMIC DNA]</scope>
    <source>
        <strain evidence="1">Parrot Tar II</strain>
    </source>
</reference>
<evidence type="ECO:0000313" key="1">
    <source>
        <dbReference type="EMBL" id="GET93796.1"/>
    </source>
</evidence>
<keyword evidence="2" id="KW-1185">Reference proteome</keyword>
<dbReference type="OrthoDB" id="270288at2759"/>
<name>A0A640KW51_LEITA</name>
<proteinExistence type="predicted"/>
<dbReference type="AlphaFoldDB" id="A0A640KW51"/>
<dbReference type="VEuPathDB" id="TriTrypDB:LtaPh_3671000"/>
<protein>
    <submittedName>
        <fullName evidence="1">Uncharacterized protein</fullName>
    </submittedName>
</protein>
<comment type="caution">
    <text evidence="1">The sequence shown here is derived from an EMBL/GenBank/DDBJ whole genome shotgun (WGS) entry which is preliminary data.</text>
</comment>
<accession>A0A640KW51</accession>
<sequence length="77" mass="8359">MAGQQKSAGLPASDFVPAVQKVRDDYMKYFSDVFTEELVELYELDGSSDAVKQLTACLECGVAVYGHPIAVDDPSLE</sequence>
<gene>
    <name evidence="1" type="ORF">LtaPh_3671000</name>
</gene>
<dbReference type="Proteomes" id="UP000419144">
    <property type="component" value="Unassembled WGS sequence"/>
</dbReference>
<evidence type="ECO:0000313" key="2">
    <source>
        <dbReference type="Proteomes" id="UP000419144"/>
    </source>
</evidence>
<organism evidence="1 2">
    <name type="scientific">Leishmania tarentolae</name>
    <name type="common">Sauroleishmania tarentolae</name>
    <dbReference type="NCBI Taxonomy" id="5689"/>
    <lineage>
        <taxon>Eukaryota</taxon>
        <taxon>Discoba</taxon>
        <taxon>Euglenozoa</taxon>
        <taxon>Kinetoplastea</taxon>
        <taxon>Metakinetoplastina</taxon>
        <taxon>Trypanosomatida</taxon>
        <taxon>Trypanosomatidae</taxon>
        <taxon>Leishmaniinae</taxon>
        <taxon>Leishmania</taxon>
        <taxon>lizard Leishmania</taxon>
    </lineage>
</organism>